<comment type="function">
    <text evidence="5">Catalyzes the interconversion of L-alanine and D-alanine. May also act on other amino acids.</text>
</comment>
<dbReference type="InterPro" id="IPR001608">
    <property type="entry name" value="Ala_racemase_N"/>
</dbReference>
<organism evidence="9 10">
    <name type="scientific">Planctobacterium marinum</name>
    <dbReference type="NCBI Taxonomy" id="1631968"/>
    <lineage>
        <taxon>Bacteria</taxon>
        <taxon>Pseudomonadati</taxon>
        <taxon>Pseudomonadota</taxon>
        <taxon>Gammaproteobacteria</taxon>
        <taxon>Alteromonadales</taxon>
        <taxon>Alteromonadaceae</taxon>
        <taxon>Planctobacterium</taxon>
    </lineage>
</organism>
<dbReference type="PRINTS" id="PR00992">
    <property type="entry name" value="ALARACEMASE"/>
</dbReference>
<evidence type="ECO:0000256" key="2">
    <source>
        <dbReference type="ARBA" id="ARBA00001933"/>
    </source>
</evidence>
<evidence type="ECO:0000256" key="1">
    <source>
        <dbReference type="ARBA" id="ARBA00000316"/>
    </source>
</evidence>
<keyword evidence="3 5" id="KW-0663">Pyridoxal phosphate</keyword>
<comment type="similarity">
    <text evidence="5">Belongs to the alanine racemase family.</text>
</comment>
<dbReference type="Pfam" id="PF00842">
    <property type="entry name" value="Ala_racemase_C"/>
    <property type="match status" value="1"/>
</dbReference>
<comment type="pathway">
    <text evidence="5">Amino-acid biosynthesis; D-alanine biosynthesis; D-alanine from L-alanine: step 1/1.</text>
</comment>
<dbReference type="Gene3D" id="3.20.20.10">
    <property type="entry name" value="Alanine racemase"/>
    <property type="match status" value="1"/>
</dbReference>
<protein>
    <recommendedName>
        <fullName evidence="5">Alanine racemase</fullName>
        <ecNumber evidence="5">5.1.1.1</ecNumber>
    </recommendedName>
</protein>
<keyword evidence="10" id="KW-1185">Reference proteome</keyword>
<dbReference type="PROSITE" id="PS00395">
    <property type="entry name" value="ALANINE_RACEMASE"/>
    <property type="match status" value="1"/>
</dbReference>
<dbReference type="HAMAP" id="MF_01201">
    <property type="entry name" value="Ala_racemase"/>
    <property type="match status" value="1"/>
</dbReference>
<comment type="cofactor">
    <cofactor evidence="2 5 6">
        <name>pyridoxal 5'-phosphate</name>
        <dbReference type="ChEBI" id="CHEBI:597326"/>
    </cofactor>
</comment>
<dbReference type="CDD" id="cd06827">
    <property type="entry name" value="PLPDE_III_AR_proteobact"/>
    <property type="match status" value="1"/>
</dbReference>
<dbReference type="FunFam" id="3.20.20.10:FF:000002">
    <property type="entry name" value="Alanine racemase"/>
    <property type="match status" value="1"/>
</dbReference>
<dbReference type="KEGG" id="pmaw:MACH26_23450"/>
<dbReference type="InterPro" id="IPR009006">
    <property type="entry name" value="Ala_racemase/Decarboxylase_C"/>
</dbReference>
<dbReference type="EMBL" id="AP027272">
    <property type="protein sequence ID" value="BDX06824.1"/>
    <property type="molecule type" value="Genomic_DNA"/>
</dbReference>
<dbReference type="SMART" id="SM01005">
    <property type="entry name" value="Ala_racemase_C"/>
    <property type="match status" value="1"/>
</dbReference>
<feature type="binding site" evidence="5 7">
    <location>
        <position position="310"/>
    </location>
    <ligand>
        <name>substrate</name>
    </ligand>
</feature>
<dbReference type="InterPro" id="IPR020622">
    <property type="entry name" value="Ala_racemase_pyridoxalP-BS"/>
</dbReference>
<dbReference type="RefSeq" id="WP_338292823.1">
    <property type="nucleotide sequence ID" value="NZ_AP027272.1"/>
</dbReference>
<dbReference type="SUPFAM" id="SSF51419">
    <property type="entry name" value="PLP-binding barrel"/>
    <property type="match status" value="1"/>
</dbReference>
<dbReference type="InterPro" id="IPR029066">
    <property type="entry name" value="PLP-binding_barrel"/>
</dbReference>
<dbReference type="PANTHER" id="PTHR30511:SF0">
    <property type="entry name" value="ALANINE RACEMASE, CATABOLIC-RELATED"/>
    <property type="match status" value="1"/>
</dbReference>
<feature type="domain" description="Alanine racemase C-terminal" evidence="8">
    <location>
        <begin position="241"/>
        <end position="365"/>
    </location>
</feature>
<dbReference type="SUPFAM" id="SSF50621">
    <property type="entry name" value="Alanine racemase C-terminal domain-like"/>
    <property type="match status" value="1"/>
</dbReference>
<evidence type="ECO:0000256" key="3">
    <source>
        <dbReference type="ARBA" id="ARBA00022898"/>
    </source>
</evidence>
<evidence type="ECO:0000256" key="6">
    <source>
        <dbReference type="PIRSR" id="PIRSR600821-50"/>
    </source>
</evidence>
<reference evidence="9" key="1">
    <citation type="submission" date="2023-01" db="EMBL/GenBank/DDBJ databases">
        <title>Complete genome sequence of Planctobacterium marinum strain Dej080120_11.</title>
        <authorList>
            <person name="Ueki S."/>
            <person name="Maruyama F."/>
        </authorList>
    </citation>
    <scope>NUCLEOTIDE SEQUENCE</scope>
    <source>
        <strain evidence="9">Dej080120_11</strain>
    </source>
</reference>
<dbReference type="GO" id="GO:0008784">
    <property type="term" value="F:alanine racemase activity"/>
    <property type="evidence" value="ECO:0007669"/>
    <property type="project" value="UniProtKB-UniRule"/>
</dbReference>
<feature type="active site" description="Proton acceptor; specific for D-alanine" evidence="5">
    <location>
        <position position="35"/>
    </location>
</feature>
<dbReference type="InterPro" id="IPR000821">
    <property type="entry name" value="Ala_racemase"/>
</dbReference>
<feature type="active site" description="Proton acceptor; specific for L-alanine" evidence="5">
    <location>
        <position position="262"/>
    </location>
</feature>
<dbReference type="NCBIfam" id="TIGR00492">
    <property type="entry name" value="alr"/>
    <property type="match status" value="1"/>
</dbReference>
<dbReference type="Pfam" id="PF01168">
    <property type="entry name" value="Ala_racemase_N"/>
    <property type="match status" value="1"/>
</dbReference>
<sequence>MSRPAAMIINLDALRHNLSIAKRCSPLSKIVAVLKANAYGHGAVEVAFAIQDHVEMFAVSSIEEAMQLREAGLAKPVLLLEGCFSASELNLASKHDFSVVFHSEYQINALEKQTLDKPLSAWLKIDTGMHRLGIYASSGLRLYQRLKDSDKTQNVVTLMTHMASADLLNEPYTEQQLTEFKQVKKAIIANGERQISTSIGNSGTILGWPEGRSDYIRPGIMLYGLSPFNEAHPDADQLQPVMTLQSKIIAIRNIDAGERVGYGSTWQAQQPSRVATVAIGYGDGYPRNAKSGTPVLVREKRAYLAGRVSMDMLSIDITHIPEVRIGDTVTLWGESLSANEVANWADTIGYELVTRMPLRVPKTYLLSESGQ</sequence>
<proteinExistence type="inferred from homology"/>
<accession>A0AA48HRV0</accession>
<dbReference type="GO" id="GO:0030632">
    <property type="term" value="P:D-alanine biosynthetic process"/>
    <property type="evidence" value="ECO:0007669"/>
    <property type="project" value="UniProtKB-UniRule"/>
</dbReference>
<keyword evidence="4 5" id="KW-0413">Isomerase</keyword>
<dbReference type="GO" id="GO:0005829">
    <property type="term" value="C:cytosol"/>
    <property type="evidence" value="ECO:0007669"/>
    <property type="project" value="TreeGrafter"/>
</dbReference>
<evidence type="ECO:0000256" key="4">
    <source>
        <dbReference type="ARBA" id="ARBA00023235"/>
    </source>
</evidence>
<feature type="modified residue" description="N6-(pyridoxal phosphate)lysine" evidence="5 6">
    <location>
        <position position="35"/>
    </location>
</feature>
<dbReference type="AlphaFoldDB" id="A0AA48HRV0"/>
<dbReference type="EC" id="5.1.1.1" evidence="5"/>
<gene>
    <name evidence="9" type="primary">alr</name>
    <name evidence="9" type="ORF">MACH26_23450</name>
</gene>
<evidence type="ECO:0000313" key="10">
    <source>
        <dbReference type="Proteomes" id="UP001333710"/>
    </source>
</evidence>
<feature type="binding site" evidence="5 7">
    <location>
        <position position="131"/>
    </location>
    <ligand>
        <name>substrate</name>
    </ligand>
</feature>
<name>A0AA48HRV0_9ALTE</name>
<evidence type="ECO:0000256" key="5">
    <source>
        <dbReference type="HAMAP-Rule" id="MF_01201"/>
    </source>
</evidence>
<dbReference type="GO" id="GO:0030170">
    <property type="term" value="F:pyridoxal phosphate binding"/>
    <property type="evidence" value="ECO:0007669"/>
    <property type="project" value="UniProtKB-UniRule"/>
</dbReference>
<dbReference type="PANTHER" id="PTHR30511">
    <property type="entry name" value="ALANINE RACEMASE"/>
    <property type="match status" value="1"/>
</dbReference>
<evidence type="ECO:0000259" key="8">
    <source>
        <dbReference type="SMART" id="SM01005"/>
    </source>
</evidence>
<evidence type="ECO:0000313" key="9">
    <source>
        <dbReference type="EMBL" id="BDX06824.1"/>
    </source>
</evidence>
<comment type="catalytic activity">
    <reaction evidence="1 5">
        <text>L-alanine = D-alanine</text>
        <dbReference type="Rhea" id="RHEA:20249"/>
        <dbReference type="ChEBI" id="CHEBI:57416"/>
        <dbReference type="ChEBI" id="CHEBI:57972"/>
        <dbReference type="EC" id="5.1.1.1"/>
    </reaction>
</comment>
<evidence type="ECO:0000256" key="7">
    <source>
        <dbReference type="PIRSR" id="PIRSR600821-52"/>
    </source>
</evidence>
<dbReference type="Gene3D" id="2.40.37.10">
    <property type="entry name" value="Lyase, Ornithine Decarboxylase, Chain A, domain 1"/>
    <property type="match status" value="1"/>
</dbReference>
<dbReference type="Proteomes" id="UP001333710">
    <property type="component" value="Chromosome"/>
</dbReference>
<dbReference type="InterPro" id="IPR011079">
    <property type="entry name" value="Ala_racemase_C"/>
</dbReference>